<protein>
    <recommendedName>
        <fullName evidence="3">Lipoprotein</fullName>
    </recommendedName>
</protein>
<reference evidence="1 2" key="1">
    <citation type="submission" date="2014-05" db="EMBL/GenBank/DDBJ databases">
        <title>Genome Sequence of Flavobacterium sp. EM1321.</title>
        <authorList>
            <person name="Shin S.-K."/>
            <person name="Yi H."/>
        </authorList>
    </citation>
    <scope>NUCLEOTIDE SEQUENCE [LARGE SCALE GENOMIC DNA]</scope>
    <source>
        <strain evidence="1 2">EM1321</strain>
    </source>
</reference>
<gene>
    <name evidence="1" type="ORF">FEM21_22280</name>
</gene>
<sequence>MKRIFFVLLLVVFSSCQSTRIKNDTYKVSPRSPELGSIGQSKSLFDLQNDFEERTLPKLENKIRVAIEVLPFNKKLNKIYTAKAKFNQKQSKIVYVDSLPNKPELLTIRLQDVTGMVAELNAVHNASVFKLLVDTQKYKMVSGIAVSINPDEIAKIRQADTYYLINLQENKYGIALYKSGKKTSTIDINSEAILAYQYSSFCWAISEKGNWYIADMVEGNTNCKGKTYSKIKKKKKAKKMFDM</sequence>
<evidence type="ECO:0000313" key="1">
    <source>
        <dbReference type="EMBL" id="KDN54714.1"/>
    </source>
</evidence>
<dbReference type="EMBL" id="JNCA01000020">
    <property type="protein sequence ID" value="KDN54714.1"/>
    <property type="molecule type" value="Genomic_DNA"/>
</dbReference>
<dbReference type="AlphaFoldDB" id="A0A066WUR8"/>
<dbReference type="PATRIC" id="fig|1492738.3.peg.2216"/>
<name>A0A066WUR8_9FLAO</name>
<dbReference type="Proteomes" id="UP000027064">
    <property type="component" value="Unassembled WGS sequence"/>
</dbReference>
<dbReference type="STRING" id="1492738.FEM21_22280"/>
<organism evidence="1 2">
    <name type="scientific">Flavobacterium seoulense</name>
    <dbReference type="NCBI Taxonomy" id="1492738"/>
    <lineage>
        <taxon>Bacteria</taxon>
        <taxon>Pseudomonadati</taxon>
        <taxon>Bacteroidota</taxon>
        <taxon>Flavobacteriia</taxon>
        <taxon>Flavobacteriales</taxon>
        <taxon>Flavobacteriaceae</taxon>
        <taxon>Flavobacterium</taxon>
    </lineage>
</organism>
<accession>A0A066WUR8</accession>
<proteinExistence type="predicted"/>
<dbReference type="eggNOG" id="ENOG50325ES">
    <property type="taxonomic scope" value="Bacteria"/>
</dbReference>
<dbReference type="OrthoDB" id="1186960at2"/>
<dbReference type="RefSeq" id="WP_035660385.1">
    <property type="nucleotide sequence ID" value="NZ_JNCA01000020.1"/>
</dbReference>
<evidence type="ECO:0008006" key="3">
    <source>
        <dbReference type="Google" id="ProtNLM"/>
    </source>
</evidence>
<comment type="caution">
    <text evidence="1">The sequence shown here is derived from an EMBL/GenBank/DDBJ whole genome shotgun (WGS) entry which is preliminary data.</text>
</comment>
<keyword evidence="2" id="KW-1185">Reference proteome</keyword>
<dbReference type="PROSITE" id="PS51257">
    <property type="entry name" value="PROKAR_LIPOPROTEIN"/>
    <property type="match status" value="1"/>
</dbReference>
<evidence type="ECO:0000313" key="2">
    <source>
        <dbReference type="Proteomes" id="UP000027064"/>
    </source>
</evidence>